<evidence type="ECO:0000256" key="4">
    <source>
        <dbReference type="ARBA" id="ARBA00022525"/>
    </source>
</evidence>
<accession>A0A927HBB9</accession>
<proteinExistence type="predicted"/>
<protein>
    <recommendedName>
        <fullName evidence="3">triacylglycerol lipase</fullName>
        <ecNumber evidence="3">3.1.1.3</ecNumber>
    </recommendedName>
</protein>
<keyword evidence="4" id="KW-0964">Secreted</keyword>
<dbReference type="GO" id="GO:0016042">
    <property type="term" value="P:lipid catabolic process"/>
    <property type="evidence" value="ECO:0007669"/>
    <property type="project" value="UniProtKB-KW"/>
</dbReference>
<evidence type="ECO:0000256" key="7">
    <source>
        <dbReference type="ARBA" id="ARBA00022963"/>
    </source>
</evidence>
<gene>
    <name evidence="10" type="ORF">IEO70_02610</name>
</gene>
<evidence type="ECO:0000256" key="2">
    <source>
        <dbReference type="ARBA" id="ARBA00004613"/>
    </source>
</evidence>
<dbReference type="Proteomes" id="UP000602076">
    <property type="component" value="Unassembled WGS sequence"/>
</dbReference>
<keyword evidence="11" id="KW-1185">Reference proteome</keyword>
<dbReference type="PANTHER" id="PTHR34043">
    <property type="entry name" value="ALPHA/BETA-HYDROLASES SUPERFAMILY PROTEIN"/>
    <property type="match status" value="1"/>
</dbReference>
<keyword evidence="8" id="KW-0443">Lipid metabolism</keyword>
<dbReference type="GO" id="GO:0004806">
    <property type="term" value="F:triacylglycerol lipase activity"/>
    <property type="evidence" value="ECO:0007669"/>
    <property type="project" value="UniProtKB-EC"/>
</dbReference>
<dbReference type="InterPro" id="IPR056304">
    <property type="entry name" value="Lip-like_C"/>
</dbReference>
<evidence type="ECO:0000259" key="9">
    <source>
        <dbReference type="Pfam" id="PF24708"/>
    </source>
</evidence>
<dbReference type="GO" id="GO:0005576">
    <property type="term" value="C:extracellular region"/>
    <property type="evidence" value="ECO:0007669"/>
    <property type="project" value="UniProtKB-SubCell"/>
</dbReference>
<dbReference type="PANTHER" id="PTHR34043:SF3">
    <property type="entry name" value="ALPHA_BETA-HYDROLASES SUPERFAMILY PROTEIN"/>
    <property type="match status" value="1"/>
</dbReference>
<dbReference type="InterPro" id="IPR029058">
    <property type="entry name" value="AB_hydrolase_fold"/>
</dbReference>
<evidence type="ECO:0000256" key="8">
    <source>
        <dbReference type="ARBA" id="ARBA00023098"/>
    </source>
</evidence>
<evidence type="ECO:0000256" key="6">
    <source>
        <dbReference type="ARBA" id="ARBA00022801"/>
    </source>
</evidence>
<dbReference type="Pfam" id="PF24708">
    <property type="entry name" value="Lip_C"/>
    <property type="match status" value="1"/>
</dbReference>
<comment type="catalytic activity">
    <reaction evidence="1">
        <text>a triacylglycerol + H2O = a diacylglycerol + a fatty acid + H(+)</text>
        <dbReference type="Rhea" id="RHEA:12044"/>
        <dbReference type="ChEBI" id="CHEBI:15377"/>
        <dbReference type="ChEBI" id="CHEBI:15378"/>
        <dbReference type="ChEBI" id="CHEBI:17855"/>
        <dbReference type="ChEBI" id="CHEBI:18035"/>
        <dbReference type="ChEBI" id="CHEBI:28868"/>
        <dbReference type="EC" id="3.1.1.3"/>
    </reaction>
</comment>
<evidence type="ECO:0000313" key="11">
    <source>
        <dbReference type="Proteomes" id="UP000602076"/>
    </source>
</evidence>
<keyword evidence="6" id="KW-0378">Hydrolase</keyword>
<dbReference type="EMBL" id="JACXSI010000004">
    <property type="protein sequence ID" value="MBD3107243.1"/>
    <property type="molecule type" value="Genomic_DNA"/>
</dbReference>
<name>A0A927HBB9_9BACI</name>
<evidence type="ECO:0000256" key="1">
    <source>
        <dbReference type="ARBA" id="ARBA00001024"/>
    </source>
</evidence>
<keyword evidence="5" id="KW-0732">Signal</keyword>
<dbReference type="SUPFAM" id="SSF53474">
    <property type="entry name" value="alpha/beta-Hydrolases"/>
    <property type="match status" value="1"/>
</dbReference>
<reference evidence="10" key="1">
    <citation type="submission" date="2020-09" db="EMBL/GenBank/DDBJ databases">
        <title>Bacillus faecalis sp. nov., a moderately halophilic bacterium isolated from cow faeces.</title>
        <authorList>
            <person name="Jiang L."/>
            <person name="Lee J."/>
        </authorList>
    </citation>
    <scope>NUCLEOTIDE SEQUENCE</scope>
    <source>
        <strain evidence="10">AGMB 02131</strain>
    </source>
</reference>
<dbReference type="EC" id="3.1.1.3" evidence="3"/>
<dbReference type="Gene3D" id="3.40.50.1820">
    <property type="entry name" value="alpha/beta hydrolase"/>
    <property type="match status" value="1"/>
</dbReference>
<comment type="subcellular location">
    <subcellularLocation>
        <location evidence="2">Secreted</location>
    </subcellularLocation>
</comment>
<dbReference type="RefSeq" id="WP_190996784.1">
    <property type="nucleotide sequence ID" value="NZ_JACXSI010000004.1"/>
</dbReference>
<evidence type="ECO:0000256" key="3">
    <source>
        <dbReference type="ARBA" id="ARBA00013279"/>
    </source>
</evidence>
<evidence type="ECO:0000256" key="5">
    <source>
        <dbReference type="ARBA" id="ARBA00022729"/>
    </source>
</evidence>
<sequence>MGGLTIRGVTDLLREGSEKERAYHEAHPETEAMSPLFAGGHNWIFSNTNLTTPHNGSQYADDESRGAALIKEIVLNLAKITGKNPDSLIYDFKLDQWGLKRAKGEKFTTYLNRVIASNIWTSEDISVTDLSTPGAQVNNSWMNTFPDVYYFSQP</sequence>
<evidence type="ECO:0000313" key="10">
    <source>
        <dbReference type="EMBL" id="MBD3107243.1"/>
    </source>
</evidence>
<comment type="caution">
    <text evidence="10">The sequence shown here is derived from an EMBL/GenBank/DDBJ whole genome shotgun (WGS) entry which is preliminary data.</text>
</comment>
<dbReference type="AlphaFoldDB" id="A0A927HBB9"/>
<feature type="domain" description="Lipase-like C-terminal" evidence="9">
    <location>
        <begin position="1"/>
        <end position="150"/>
    </location>
</feature>
<keyword evidence="7" id="KW-0442">Lipid degradation</keyword>
<organism evidence="10 11">
    <name type="scientific">Peribacillus faecalis</name>
    <dbReference type="NCBI Taxonomy" id="2772559"/>
    <lineage>
        <taxon>Bacteria</taxon>
        <taxon>Bacillati</taxon>
        <taxon>Bacillota</taxon>
        <taxon>Bacilli</taxon>
        <taxon>Bacillales</taxon>
        <taxon>Bacillaceae</taxon>
        <taxon>Peribacillus</taxon>
    </lineage>
</organism>